<reference evidence="1" key="1">
    <citation type="journal article" date="2020" name="Phytopathology">
        <title>Genome sequence and comparative analysis of Colletotrichum gloeosporioides isolated from Liriodendron leaves.</title>
        <authorList>
            <person name="Fu F.F."/>
            <person name="Hao Z."/>
            <person name="Wang P."/>
            <person name="Lu Y."/>
            <person name="Xue L.J."/>
            <person name="Wei G."/>
            <person name="Tian Y."/>
            <person name="Baishi H."/>
            <person name="Xu H."/>
            <person name="Shi J."/>
            <person name="Cheng T."/>
            <person name="Wang G."/>
            <person name="Yi Y."/>
            <person name="Chen J."/>
        </authorList>
    </citation>
    <scope>NUCLEOTIDE SEQUENCE</scope>
    <source>
        <strain evidence="1">Lc1</strain>
    </source>
</reference>
<reference evidence="1" key="2">
    <citation type="submission" date="2020-03" db="EMBL/GenBank/DDBJ databases">
        <authorList>
            <person name="Fu F.-F."/>
            <person name="Chen J."/>
        </authorList>
    </citation>
    <scope>NUCLEOTIDE SEQUENCE</scope>
    <source>
        <strain evidence="1">Lc1</strain>
    </source>
</reference>
<dbReference type="Proteomes" id="UP000613401">
    <property type="component" value="Unassembled WGS sequence"/>
</dbReference>
<accession>A0A8H4CVK4</accession>
<evidence type="ECO:0000313" key="2">
    <source>
        <dbReference type="Proteomes" id="UP000613401"/>
    </source>
</evidence>
<comment type="caution">
    <text evidence="1">The sequence shown here is derived from an EMBL/GenBank/DDBJ whole genome shotgun (WGS) entry which is preliminary data.</text>
</comment>
<proteinExistence type="predicted"/>
<protein>
    <submittedName>
        <fullName evidence="1">Uncharacterized protein</fullName>
    </submittedName>
</protein>
<dbReference type="GeneID" id="69013805"/>
<organism evidence="1 2">
    <name type="scientific">Colletotrichum gloeosporioides</name>
    <name type="common">Anthracnose fungus</name>
    <name type="synonym">Glomerella cingulata</name>
    <dbReference type="NCBI Taxonomy" id="474922"/>
    <lineage>
        <taxon>Eukaryota</taxon>
        <taxon>Fungi</taxon>
        <taxon>Dikarya</taxon>
        <taxon>Ascomycota</taxon>
        <taxon>Pezizomycotina</taxon>
        <taxon>Sordariomycetes</taxon>
        <taxon>Hypocreomycetidae</taxon>
        <taxon>Glomerellales</taxon>
        <taxon>Glomerellaceae</taxon>
        <taxon>Colletotrichum</taxon>
        <taxon>Colletotrichum gloeosporioides species complex</taxon>
    </lineage>
</organism>
<sequence length="57" mass="6404">MSFCALRRRAWGLLLTSLVLLSAESLITAICIRTISGMGMRPLRQLHMLGSYSFTCR</sequence>
<evidence type="ECO:0000313" key="1">
    <source>
        <dbReference type="EMBL" id="KAF3810749.1"/>
    </source>
</evidence>
<dbReference type="RefSeq" id="XP_045269908.1">
    <property type="nucleotide sequence ID" value="XM_045406656.1"/>
</dbReference>
<keyword evidence="2" id="KW-1185">Reference proteome</keyword>
<name>A0A8H4CVK4_COLGL</name>
<gene>
    <name evidence="1" type="ORF">GCG54_00006657</name>
</gene>
<dbReference type="AlphaFoldDB" id="A0A8H4CVK4"/>
<dbReference type="EMBL" id="WVTB01000010">
    <property type="protein sequence ID" value="KAF3810749.1"/>
    <property type="molecule type" value="Genomic_DNA"/>
</dbReference>